<evidence type="ECO:0000313" key="2">
    <source>
        <dbReference type="EMBL" id="UJF32192.1"/>
    </source>
</evidence>
<sequence>MKRIILLILTSILLITACSKAEVPKYNDPEEALRAYFTALYHEDWEILALLYGGDAEELAGYNSSIDKNNVPELLKSYCKINGGQIVQIDKILNRKDISSDEVEFTVTCIDQEGKPFKVRSTEWEHDEFRFTVKQIGDSYKVMTLPPYQA</sequence>
<gene>
    <name evidence="2" type="ORF">L0M14_21040</name>
</gene>
<dbReference type="EMBL" id="CP090978">
    <property type="protein sequence ID" value="UJF32192.1"/>
    <property type="molecule type" value="Genomic_DNA"/>
</dbReference>
<protein>
    <recommendedName>
        <fullName evidence="4">Nuclear transport factor 2 family protein</fullName>
    </recommendedName>
</protein>
<proteinExistence type="predicted"/>
<accession>A0ABY3SEG4</accession>
<feature type="chain" id="PRO_5046171479" description="Nuclear transport factor 2 family protein" evidence="1">
    <location>
        <begin position="22"/>
        <end position="150"/>
    </location>
</feature>
<dbReference type="PROSITE" id="PS51257">
    <property type="entry name" value="PROKAR_LIPOPROTEIN"/>
    <property type="match status" value="1"/>
</dbReference>
<keyword evidence="3" id="KW-1185">Reference proteome</keyword>
<reference evidence="2 3" key="1">
    <citation type="journal article" date="2024" name="Int. J. Syst. Evol. Microbiol.">
        <title>Paenibacillus hexagrammi sp. nov., a novel bacterium isolated from the gut content of Hexagrammos agrammus.</title>
        <authorList>
            <person name="Jung H.K."/>
            <person name="Kim D.G."/>
            <person name="Zin H."/>
            <person name="Park J."/>
            <person name="Jung H."/>
            <person name="Kim Y.O."/>
            <person name="Kong H.J."/>
            <person name="Kim J.W."/>
            <person name="Kim Y.S."/>
        </authorList>
    </citation>
    <scope>NUCLEOTIDE SEQUENCE [LARGE SCALE GENOMIC DNA]</scope>
    <source>
        <strain evidence="2 3">YPD9-1</strain>
    </source>
</reference>
<evidence type="ECO:0008006" key="4">
    <source>
        <dbReference type="Google" id="ProtNLM"/>
    </source>
</evidence>
<name>A0ABY3SEG4_9BACL</name>
<organism evidence="2 3">
    <name type="scientific">Paenibacillus hexagrammi</name>
    <dbReference type="NCBI Taxonomy" id="2908839"/>
    <lineage>
        <taxon>Bacteria</taxon>
        <taxon>Bacillati</taxon>
        <taxon>Bacillota</taxon>
        <taxon>Bacilli</taxon>
        <taxon>Bacillales</taxon>
        <taxon>Paenibacillaceae</taxon>
        <taxon>Paenibacillus</taxon>
    </lineage>
</organism>
<evidence type="ECO:0000256" key="1">
    <source>
        <dbReference type="SAM" id="SignalP"/>
    </source>
</evidence>
<keyword evidence="1" id="KW-0732">Signal</keyword>
<evidence type="ECO:0000313" key="3">
    <source>
        <dbReference type="Proteomes" id="UP001649230"/>
    </source>
</evidence>
<dbReference type="Proteomes" id="UP001649230">
    <property type="component" value="Chromosome"/>
</dbReference>
<feature type="signal peptide" evidence="1">
    <location>
        <begin position="1"/>
        <end position="21"/>
    </location>
</feature>
<dbReference type="RefSeq" id="WP_235118537.1">
    <property type="nucleotide sequence ID" value="NZ_CP090978.1"/>
</dbReference>